<name>A0A0D2FTW5_9EURO</name>
<reference evidence="2 3" key="1">
    <citation type="submission" date="2015-01" db="EMBL/GenBank/DDBJ databases">
        <title>The Genome Sequence of Capronia semiimmersa CBS27337.</title>
        <authorList>
            <consortium name="The Broad Institute Genomics Platform"/>
            <person name="Cuomo C."/>
            <person name="de Hoog S."/>
            <person name="Gorbushina A."/>
            <person name="Stielow B."/>
            <person name="Teixiera M."/>
            <person name="Abouelleil A."/>
            <person name="Chapman S.B."/>
            <person name="Priest M."/>
            <person name="Young S.K."/>
            <person name="Wortman J."/>
            <person name="Nusbaum C."/>
            <person name="Birren B."/>
        </authorList>
    </citation>
    <scope>NUCLEOTIDE SEQUENCE [LARGE SCALE GENOMIC DNA]</scope>
    <source>
        <strain evidence="2 3">CBS 27337</strain>
    </source>
</reference>
<evidence type="ECO:0000313" key="2">
    <source>
        <dbReference type="EMBL" id="KIW63494.1"/>
    </source>
</evidence>
<protein>
    <submittedName>
        <fullName evidence="2">Uncharacterized protein</fullName>
    </submittedName>
</protein>
<feature type="compositionally biased region" description="Low complexity" evidence="1">
    <location>
        <begin position="233"/>
        <end position="250"/>
    </location>
</feature>
<organism evidence="2 3">
    <name type="scientific">Phialophora macrospora</name>
    <dbReference type="NCBI Taxonomy" id="1851006"/>
    <lineage>
        <taxon>Eukaryota</taxon>
        <taxon>Fungi</taxon>
        <taxon>Dikarya</taxon>
        <taxon>Ascomycota</taxon>
        <taxon>Pezizomycotina</taxon>
        <taxon>Eurotiomycetes</taxon>
        <taxon>Chaetothyriomycetidae</taxon>
        <taxon>Chaetothyriales</taxon>
        <taxon>Herpotrichiellaceae</taxon>
        <taxon>Phialophora</taxon>
    </lineage>
</organism>
<evidence type="ECO:0000313" key="3">
    <source>
        <dbReference type="Proteomes" id="UP000054266"/>
    </source>
</evidence>
<dbReference type="AlphaFoldDB" id="A0A0D2FTW5"/>
<dbReference type="EMBL" id="KN846962">
    <property type="protein sequence ID" value="KIW63494.1"/>
    <property type="molecule type" value="Genomic_DNA"/>
</dbReference>
<feature type="compositionally biased region" description="Basic and acidic residues" evidence="1">
    <location>
        <begin position="223"/>
        <end position="232"/>
    </location>
</feature>
<sequence length="290" mass="30986">MPRGRSMGGRLRLVARSSGARCSPVGLVIALDARYACKPPGVINAGLLATICDTVASESLLTIYPIAGLLHGTVQTWLRELSALEKLDLDSTADQAVRGGEIVCHTVGLTGVYTLVMEAFLMTIVGFNVNTKVDGSIGNLTEGALVWVKQVRVSPSPSPPGSEIGSEVLEAAVVEFSQVIDHLSLPFESDQQAQQLRERGRTQAEEELDSEEYEYQGSISRSGKVDKGKLRTVDPSSPSDPDPTSVISSDPDSRDPFASRLQVVVITLVDAIKNAVSVNVVRQSVAIEDQ</sequence>
<accession>A0A0D2FTW5</accession>
<proteinExistence type="predicted"/>
<dbReference type="Proteomes" id="UP000054266">
    <property type="component" value="Unassembled WGS sequence"/>
</dbReference>
<feature type="compositionally biased region" description="Acidic residues" evidence="1">
    <location>
        <begin position="205"/>
        <end position="214"/>
    </location>
</feature>
<evidence type="ECO:0000256" key="1">
    <source>
        <dbReference type="SAM" id="MobiDB-lite"/>
    </source>
</evidence>
<feature type="region of interest" description="Disordered" evidence="1">
    <location>
        <begin position="191"/>
        <end position="255"/>
    </location>
</feature>
<gene>
    <name evidence="2" type="ORF">PV04_10327</name>
</gene>
<dbReference type="HOGENOM" id="CLU_959761_0_0_1"/>
<keyword evidence="3" id="KW-1185">Reference proteome</keyword>